<proteinExistence type="predicted"/>
<reference evidence="3" key="1">
    <citation type="submission" date="2021-05" db="EMBL/GenBank/DDBJ databases">
        <authorList>
            <person name="Sun Q."/>
            <person name="Inoue M."/>
        </authorList>
    </citation>
    <scope>NUCLEOTIDE SEQUENCE</scope>
    <source>
        <strain evidence="3">VKM B-3255</strain>
    </source>
</reference>
<comment type="caution">
    <text evidence="3">The sequence shown here is derived from an EMBL/GenBank/DDBJ whole genome shotgun (WGS) entry which is preliminary data.</text>
</comment>
<keyword evidence="2" id="KW-0812">Transmembrane</keyword>
<keyword evidence="2" id="KW-0472">Membrane</keyword>
<sequence length="355" mass="38542">MNATDPFHKLSSPRIFLVRMFIFVLLCVALASILHEQIWQAFLNNPGLNGVIFGVLFIGTVFAFRQVIRLLPEVEWVNGFRVVDPGLEVRRTPRLLAPMASLLGDRVGRMSISQATMRGILESIGTRLDEARDLLRYLTGLLVFLGLLGTFWGLLETVGSISRVIGSLNVGPESGSVLDTMKTGLAAPLGGMGIAFSSSLFGLAGSLVLGFLDLQAGQAQNRFYTDLEDWLSTTVEDLGHEAGARPRMVPAPVPVPATYVPPPAAAPLPAPGALLPPPDLAQLTEAISRLDRTMTEAGSQRVTTAMAHLAESLQGLVQHMRSEQQMVRDWVEAQAEQQKEIKKLLERLAADRESA</sequence>
<feature type="coiled-coil region" evidence="1">
    <location>
        <begin position="327"/>
        <end position="354"/>
    </location>
</feature>
<organism evidence="3 4">
    <name type="scientific">Ancylobacter radicis</name>
    <dbReference type="NCBI Taxonomy" id="2836179"/>
    <lineage>
        <taxon>Bacteria</taxon>
        <taxon>Pseudomonadati</taxon>
        <taxon>Pseudomonadota</taxon>
        <taxon>Alphaproteobacteria</taxon>
        <taxon>Hyphomicrobiales</taxon>
        <taxon>Xanthobacteraceae</taxon>
        <taxon>Ancylobacter</taxon>
    </lineage>
</organism>
<dbReference type="RefSeq" id="WP_213757148.1">
    <property type="nucleotide sequence ID" value="NZ_JAHCQH010000023.1"/>
</dbReference>
<accession>A0ABS5RBZ1</accession>
<keyword evidence="2" id="KW-1133">Transmembrane helix</keyword>
<keyword evidence="3" id="KW-0282">Flagellum</keyword>
<evidence type="ECO:0000313" key="4">
    <source>
        <dbReference type="Proteomes" id="UP001166585"/>
    </source>
</evidence>
<evidence type="ECO:0000313" key="3">
    <source>
        <dbReference type="EMBL" id="MBS9479181.1"/>
    </source>
</evidence>
<keyword evidence="3" id="KW-0969">Cilium</keyword>
<feature type="transmembrane region" description="Helical" evidence="2">
    <location>
        <begin position="47"/>
        <end position="64"/>
    </location>
</feature>
<dbReference type="Proteomes" id="UP001166585">
    <property type="component" value="Unassembled WGS sequence"/>
</dbReference>
<evidence type="ECO:0000256" key="1">
    <source>
        <dbReference type="SAM" id="Coils"/>
    </source>
</evidence>
<keyword evidence="3" id="KW-0966">Cell projection</keyword>
<dbReference type="EMBL" id="JAHCQH010000023">
    <property type="protein sequence ID" value="MBS9479181.1"/>
    <property type="molecule type" value="Genomic_DNA"/>
</dbReference>
<feature type="transmembrane region" description="Helical" evidence="2">
    <location>
        <begin position="189"/>
        <end position="212"/>
    </location>
</feature>
<keyword evidence="1" id="KW-0175">Coiled coil</keyword>
<name>A0ABS5RBZ1_9HYPH</name>
<gene>
    <name evidence="3" type="ORF">KIP89_18905</name>
</gene>
<evidence type="ECO:0000256" key="2">
    <source>
        <dbReference type="SAM" id="Phobius"/>
    </source>
</evidence>
<feature type="transmembrane region" description="Helical" evidence="2">
    <location>
        <begin position="134"/>
        <end position="155"/>
    </location>
</feature>
<keyword evidence="4" id="KW-1185">Reference proteome</keyword>
<feature type="transmembrane region" description="Helical" evidence="2">
    <location>
        <begin position="16"/>
        <end position="35"/>
    </location>
</feature>
<protein>
    <submittedName>
        <fullName evidence="3">Flagellar motor protein MotA</fullName>
    </submittedName>
</protein>